<name>A0ABD1XG65_9MARC</name>
<keyword evidence="2" id="KW-1185">Reference proteome</keyword>
<proteinExistence type="predicted"/>
<accession>A0ABD1XG65</accession>
<reference evidence="1 2" key="1">
    <citation type="submission" date="2024-09" db="EMBL/GenBank/DDBJ databases">
        <title>Chromosome-scale assembly of Riccia fluitans.</title>
        <authorList>
            <person name="Paukszto L."/>
            <person name="Sawicki J."/>
            <person name="Karawczyk K."/>
            <person name="Piernik-Szablinska J."/>
            <person name="Szczecinska M."/>
            <person name="Mazdziarz M."/>
        </authorList>
    </citation>
    <scope>NUCLEOTIDE SEQUENCE [LARGE SCALE GENOMIC DNA]</scope>
    <source>
        <strain evidence="1">Rf_01</strain>
        <tissue evidence="1">Aerial parts of the thallus</tissue>
    </source>
</reference>
<dbReference type="Proteomes" id="UP001605036">
    <property type="component" value="Unassembled WGS sequence"/>
</dbReference>
<evidence type="ECO:0000313" key="1">
    <source>
        <dbReference type="EMBL" id="KAL2607958.1"/>
    </source>
</evidence>
<evidence type="ECO:0000313" key="2">
    <source>
        <dbReference type="Proteomes" id="UP001605036"/>
    </source>
</evidence>
<comment type="caution">
    <text evidence="1">The sequence shown here is derived from an EMBL/GenBank/DDBJ whole genome shotgun (WGS) entry which is preliminary data.</text>
</comment>
<dbReference type="EMBL" id="JBHFFA010000008">
    <property type="protein sequence ID" value="KAL2607958.1"/>
    <property type="molecule type" value="Genomic_DNA"/>
</dbReference>
<protein>
    <submittedName>
        <fullName evidence="1">Uncharacterized protein</fullName>
    </submittedName>
</protein>
<organism evidence="1 2">
    <name type="scientific">Riccia fluitans</name>
    <dbReference type="NCBI Taxonomy" id="41844"/>
    <lineage>
        <taxon>Eukaryota</taxon>
        <taxon>Viridiplantae</taxon>
        <taxon>Streptophyta</taxon>
        <taxon>Embryophyta</taxon>
        <taxon>Marchantiophyta</taxon>
        <taxon>Marchantiopsida</taxon>
        <taxon>Marchantiidae</taxon>
        <taxon>Marchantiales</taxon>
        <taxon>Ricciaceae</taxon>
        <taxon>Riccia</taxon>
    </lineage>
</organism>
<gene>
    <name evidence="1" type="ORF">R1flu_026531</name>
</gene>
<sequence length="100" mass="11354">MTATHAGPRFRRYIQQDLQQGGLCDRIPTRTCSGAVERVVDAQAGLENLSVSLSPCLKTSRIIRLLNYFLIHRRWCSDSAKRIHHPTLSSPDMRPESVQH</sequence>
<dbReference type="AlphaFoldDB" id="A0ABD1XG65"/>